<reference evidence="2" key="1">
    <citation type="journal article" date="2014" name="Front. Microbiol.">
        <title>High frequency of phylogenetically diverse reductive dehalogenase-homologous genes in deep subseafloor sedimentary metagenomes.</title>
        <authorList>
            <person name="Kawai M."/>
            <person name="Futagami T."/>
            <person name="Toyoda A."/>
            <person name="Takaki Y."/>
            <person name="Nishi S."/>
            <person name="Hori S."/>
            <person name="Arai W."/>
            <person name="Tsubouchi T."/>
            <person name="Morono Y."/>
            <person name="Uchiyama I."/>
            <person name="Ito T."/>
            <person name="Fujiyama A."/>
            <person name="Inagaki F."/>
            <person name="Takami H."/>
        </authorList>
    </citation>
    <scope>NUCLEOTIDE SEQUENCE</scope>
    <source>
        <strain evidence="2">Expedition CK06-06</strain>
    </source>
</reference>
<dbReference type="NCBIfam" id="NF037995">
    <property type="entry name" value="TRAP_S1"/>
    <property type="match status" value="1"/>
</dbReference>
<dbReference type="GO" id="GO:0055085">
    <property type="term" value="P:transmembrane transport"/>
    <property type="evidence" value="ECO:0007669"/>
    <property type="project" value="InterPro"/>
</dbReference>
<evidence type="ECO:0000313" key="2">
    <source>
        <dbReference type="EMBL" id="GAJ15270.1"/>
    </source>
</evidence>
<dbReference type="Pfam" id="PF03480">
    <property type="entry name" value="DctP"/>
    <property type="match status" value="1"/>
</dbReference>
<dbReference type="InterPro" id="IPR038404">
    <property type="entry name" value="TRAP_DctP_sf"/>
</dbReference>
<dbReference type="PANTHER" id="PTHR33376:SF5">
    <property type="entry name" value="EXTRACYTOPLASMIC SOLUTE RECEPTOR PROTEIN"/>
    <property type="match status" value="1"/>
</dbReference>
<feature type="non-terminal residue" evidence="2">
    <location>
        <position position="1"/>
    </location>
</feature>
<dbReference type="AlphaFoldDB" id="X1VW87"/>
<dbReference type="EMBL" id="BARW01027386">
    <property type="protein sequence ID" value="GAJ15270.1"/>
    <property type="molecule type" value="Genomic_DNA"/>
</dbReference>
<keyword evidence="1" id="KW-0732">Signal</keyword>
<dbReference type="PANTHER" id="PTHR33376">
    <property type="match status" value="1"/>
</dbReference>
<sequence>AGTIDIGHTHPDYYEGVVAEGFLESAPYLWRTLDEEIAVIYEYGVGDIYTEALEETFGYHVLGFEPDDWGALMFTKPINSLKDMKGCVIQILDPTASILYDLAGASSTYLGPEEIYTALATGVLDGVEYGGAKAMSEMGFHEVAKYFIEPHHQISYFPFYFINADLHNELPANLQAILREAVRANGIYMRAFYAHGEAKALAMMQEEAGVTVCRLPDEDVEAIFQETLKWLQGDYAAMSPGCQQAANACLEALRDF</sequence>
<evidence type="ECO:0000256" key="1">
    <source>
        <dbReference type="ARBA" id="ARBA00022729"/>
    </source>
</evidence>
<comment type="caution">
    <text evidence="2">The sequence shown here is derived from an EMBL/GenBank/DDBJ whole genome shotgun (WGS) entry which is preliminary data.</text>
</comment>
<feature type="non-terminal residue" evidence="2">
    <location>
        <position position="256"/>
    </location>
</feature>
<dbReference type="SUPFAM" id="SSF53850">
    <property type="entry name" value="Periplasmic binding protein-like II"/>
    <property type="match status" value="1"/>
</dbReference>
<gene>
    <name evidence="2" type="ORF">S12H4_44447</name>
</gene>
<protein>
    <submittedName>
        <fullName evidence="2">Uncharacterized protein</fullName>
    </submittedName>
</protein>
<organism evidence="2">
    <name type="scientific">marine sediment metagenome</name>
    <dbReference type="NCBI Taxonomy" id="412755"/>
    <lineage>
        <taxon>unclassified sequences</taxon>
        <taxon>metagenomes</taxon>
        <taxon>ecological metagenomes</taxon>
    </lineage>
</organism>
<dbReference type="InterPro" id="IPR018389">
    <property type="entry name" value="DctP_fam"/>
</dbReference>
<name>X1VW87_9ZZZZ</name>
<proteinExistence type="predicted"/>
<accession>X1VW87</accession>
<dbReference type="Gene3D" id="3.40.190.170">
    <property type="entry name" value="Bacterial extracellular solute-binding protein, family 7"/>
    <property type="match status" value="1"/>
</dbReference>